<dbReference type="InterPro" id="IPR050985">
    <property type="entry name" value="Alpha-glycosidase_related"/>
</dbReference>
<dbReference type="Gene3D" id="2.60.40.1180">
    <property type="entry name" value="Golgi alpha-mannosidase II"/>
    <property type="match status" value="1"/>
</dbReference>
<sequence length="509" mass="58440">MNITFQLLANEYWYGGYSHYGWAQPWGVESEIDMDMEINSTVNQAMPIIVSTRGRYIWCEDGFHIHFKKGTLSIDYHKSEPKLFDGFNTLKEAYNHACTKHFPVKSGSIGLELFTAPQYNTWIELTFYQNQKDVMKYAASITEHGLPSGVLMIDDGWSDYYGKWLFSKEKFPNPKQMIDELHEQGFKVMLWVCPFITPDTTEFRYLRDHNMLISTPNGDSFIVKWWNGYSAVLDMSNPDTIQWLDQQLAALINEYGVDGFKFDAGDSPFYSEDMVTYGNTDQNTQSRLWAEYGSKYEYNEYRVTWKAAGLPLMQRLADKNHSWDEHGIQSLIPNTLVQGITGHPFVCTDMIGGGEYLNFHQNQHNLDEELFVRHAEIACLLPTMQFSAAPWRVLSPENFELIKKSVQIRNEYMTLILQLVDHAKLSGEPIARFMDYVFPNQGLENITDQFMLGNQVLVAPILLKGSVDRLVKLPKGTWKDRHGHLLEGGVTVTLTPLAGEPIVLELLQS</sequence>
<proteinExistence type="inferred from homology"/>
<keyword evidence="8" id="KW-1185">Reference proteome</keyword>
<protein>
    <submittedName>
        <fullName evidence="7">Glycosyl hydrolase family 31</fullName>
    </submittedName>
</protein>
<comment type="caution">
    <text evidence="7">The sequence shown here is derived from an EMBL/GenBank/DDBJ whole genome shotgun (WGS) entry which is preliminary data.</text>
</comment>
<evidence type="ECO:0000259" key="6">
    <source>
        <dbReference type="Pfam" id="PF21365"/>
    </source>
</evidence>
<dbReference type="PANTHER" id="PTHR43053:SF4">
    <property type="entry name" value="MYOGENESIS-REGULATING GLYCOSIDASE"/>
    <property type="match status" value="1"/>
</dbReference>
<dbReference type="SUPFAM" id="SSF51011">
    <property type="entry name" value="Glycosyl hydrolase domain"/>
    <property type="match status" value="1"/>
</dbReference>
<evidence type="ECO:0000256" key="2">
    <source>
        <dbReference type="ARBA" id="ARBA00022801"/>
    </source>
</evidence>
<dbReference type="InterPro" id="IPR017853">
    <property type="entry name" value="GH"/>
</dbReference>
<evidence type="ECO:0000256" key="3">
    <source>
        <dbReference type="ARBA" id="ARBA00023295"/>
    </source>
</evidence>
<dbReference type="EMBL" id="RZNY01000013">
    <property type="protein sequence ID" value="RUT45229.1"/>
    <property type="molecule type" value="Genomic_DNA"/>
</dbReference>
<organism evidence="7 8">
    <name type="scientific">Paenibacillus anaericanus</name>
    <dbReference type="NCBI Taxonomy" id="170367"/>
    <lineage>
        <taxon>Bacteria</taxon>
        <taxon>Bacillati</taxon>
        <taxon>Bacillota</taxon>
        <taxon>Bacilli</taxon>
        <taxon>Bacillales</taxon>
        <taxon>Paenibacillaceae</taxon>
        <taxon>Paenibacillus</taxon>
    </lineage>
</organism>
<dbReference type="SUPFAM" id="SSF51445">
    <property type="entry name" value="(Trans)glycosidases"/>
    <property type="match status" value="1"/>
</dbReference>
<dbReference type="RefSeq" id="WP_127193121.1">
    <property type="nucleotide sequence ID" value="NZ_RZNY01000013.1"/>
</dbReference>
<evidence type="ECO:0000313" key="7">
    <source>
        <dbReference type="EMBL" id="RUT45229.1"/>
    </source>
</evidence>
<keyword evidence="2 4" id="KW-0378">Hydrolase</keyword>
<dbReference type="Pfam" id="PF21365">
    <property type="entry name" value="Glyco_hydro_31_3rd"/>
    <property type="match status" value="1"/>
</dbReference>
<dbReference type="PANTHER" id="PTHR43053">
    <property type="entry name" value="GLYCOSIDASE FAMILY 31"/>
    <property type="match status" value="1"/>
</dbReference>
<evidence type="ECO:0000313" key="8">
    <source>
        <dbReference type="Proteomes" id="UP000279446"/>
    </source>
</evidence>
<feature type="domain" description="Glycoside hydrolase family 31 TIM barrel" evidence="5">
    <location>
        <begin position="125"/>
        <end position="416"/>
    </location>
</feature>
<reference evidence="7 8" key="1">
    <citation type="submission" date="2018-12" db="EMBL/GenBank/DDBJ databases">
        <authorList>
            <person name="Sun L."/>
            <person name="Chen Z."/>
        </authorList>
    </citation>
    <scope>NUCLEOTIDE SEQUENCE [LARGE SCALE GENOMIC DNA]</scope>
    <source>
        <strain evidence="7 8">DSM 15890</strain>
    </source>
</reference>
<evidence type="ECO:0000256" key="1">
    <source>
        <dbReference type="ARBA" id="ARBA00007806"/>
    </source>
</evidence>
<evidence type="ECO:0000256" key="4">
    <source>
        <dbReference type="RuleBase" id="RU361185"/>
    </source>
</evidence>
<dbReference type="InterPro" id="IPR048395">
    <property type="entry name" value="Glyco_hydro_31_C"/>
</dbReference>
<dbReference type="Proteomes" id="UP000279446">
    <property type="component" value="Unassembled WGS sequence"/>
</dbReference>
<dbReference type="OrthoDB" id="176168at2"/>
<comment type="similarity">
    <text evidence="1 4">Belongs to the glycosyl hydrolase 31 family.</text>
</comment>
<evidence type="ECO:0000259" key="5">
    <source>
        <dbReference type="Pfam" id="PF01055"/>
    </source>
</evidence>
<dbReference type="InterPro" id="IPR013780">
    <property type="entry name" value="Glyco_hydro_b"/>
</dbReference>
<dbReference type="AlphaFoldDB" id="A0A3S1BQQ8"/>
<keyword evidence="3 4" id="KW-0326">Glycosidase</keyword>
<gene>
    <name evidence="7" type="ORF">EJP82_16245</name>
</gene>
<dbReference type="GO" id="GO:0005975">
    <property type="term" value="P:carbohydrate metabolic process"/>
    <property type="evidence" value="ECO:0007669"/>
    <property type="project" value="InterPro"/>
</dbReference>
<dbReference type="Gene3D" id="3.20.20.80">
    <property type="entry name" value="Glycosidases"/>
    <property type="match status" value="1"/>
</dbReference>
<dbReference type="GO" id="GO:0004553">
    <property type="term" value="F:hydrolase activity, hydrolyzing O-glycosyl compounds"/>
    <property type="evidence" value="ECO:0007669"/>
    <property type="project" value="InterPro"/>
</dbReference>
<dbReference type="CDD" id="cd06592">
    <property type="entry name" value="GH31_NET37"/>
    <property type="match status" value="1"/>
</dbReference>
<dbReference type="InterPro" id="IPR000322">
    <property type="entry name" value="Glyco_hydro_31_TIM"/>
</dbReference>
<dbReference type="Pfam" id="PF01055">
    <property type="entry name" value="Glyco_hydro_31_2nd"/>
    <property type="match status" value="1"/>
</dbReference>
<accession>A0A3S1BQQ8</accession>
<name>A0A3S1BQQ8_9BACL</name>
<feature type="domain" description="Glycosyl hydrolase family 31 C-terminal" evidence="6">
    <location>
        <begin position="427"/>
        <end position="492"/>
    </location>
</feature>